<proteinExistence type="predicted"/>
<reference evidence="2" key="1">
    <citation type="submission" date="2022-11" db="UniProtKB">
        <authorList>
            <consortium name="WormBaseParasite"/>
        </authorList>
    </citation>
    <scope>IDENTIFICATION</scope>
</reference>
<accession>A0A915K983</accession>
<dbReference type="Proteomes" id="UP000887565">
    <property type="component" value="Unplaced"/>
</dbReference>
<protein>
    <submittedName>
        <fullName evidence="2">Uncharacterized protein</fullName>
    </submittedName>
</protein>
<dbReference type="WBParaSite" id="nRc.2.0.1.t35303-RA">
    <property type="protein sequence ID" value="nRc.2.0.1.t35303-RA"/>
    <property type="gene ID" value="nRc.2.0.1.g35303"/>
</dbReference>
<evidence type="ECO:0000313" key="2">
    <source>
        <dbReference type="WBParaSite" id="nRc.2.0.1.t35303-RA"/>
    </source>
</evidence>
<evidence type="ECO:0000313" key="1">
    <source>
        <dbReference type="Proteomes" id="UP000887565"/>
    </source>
</evidence>
<sequence length="433" mass="48072">MSVTSSQAVTGSATVSFWFSMMPVVSTSSPASYSMTWVLGFYLNGVWQSYQGSLPMSFFGPENVASLQDPYVLATLIGDPVKQLNETTIATYKIYIDRISPNITIIASWSHPTFKHGMSIQGINLYTNWGAFWKCGMHYPPYNYFIPQYDPNDAELGSRSNNVANIGNYLEFQITVHFYGYDKTINNSTYTLYVATVVDGVIMDNSSHNFPLSGYYPPGAITSPLVLNSQALNPKVSLGGLAAANATVFLPAYVLTDFSISVIPNTEYLEATYIQQGPRGFDIPNVLSYPKLTNVEYFTRNNVKCARMQLGYILVSGQVYWSTSEDYITFYITIRIDESATFLINQNVSANIILEYNNAGTLNQATTLQTWTIVPTVASVVVTENVTSYFGNHTMTINSFDSQRIAVYLDGLVNYPSNSYAKVPLMKLGKKVL</sequence>
<keyword evidence="1" id="KW-1185">Reference proteome</keyword>
<dbReference type="AlphaFoldDB" id="A0A915K983"/>
<organism evidence="1 2">
    <name type="scientific">Romanomermis culicivorax</name>
    <name type="common">Nematode worm</name>
    <dbReference type="NCBI Taxonomy" id="13658"/>
    <lineage>
        <taxon>Eukaryota</taxon>
        <taxon>Metazoa</taxon>
        <taxon>Ecdysozoa</taxon>
        <taxon>Nematoda</taxon>
        <taxon>Enoplea</taxon>
        <taxon>Dorylaimia</taxon>
        <taxon>Mermithida</taxon>
        <taxon>Mermithoidea</taxon>
        <taxon>Mermithidae</taxon>
        <taxon>Romanomermis</taxon>
    </lineage>
</organism>
<name>A0A915K983_ROMCU</name>